<protein>
    <submittedName>
        <fullName evidence="1">Uncharacterized protein</fullName>
    </submittedName>
</protein>
<comment type="caution">
    <text evidence="1">The sequence shown here is derived from an EMBL/GenBank/DDBJ whole genome shotgun (WGS) entry which is preliminary data.</text>
</comment>
<sequence>MSRLSLEKSGNPENLRPSANFPPSPWRDRFSSFTLDTQLLEKFSEEVEVLKEEVKDMLVVADDVRGGKSAADKVVLIDTLERLGVSYHFEKEIEEILEKLFPKFEEYSRVFDDNLFMVSLHFRVFRQHGYNLSSAVFKKFKDGNGEFKETISTDVMGMLSLYEATYLKTHGEDILDEAFCFTKAGLESLKPHLSPDLSERVTHALYQSLQRGIPRVEARYYISFYENDPSRNEKLLRLAKIDFNRLLMLHKEELSHISRWKDLHLQPHFPYSRDRAVELFLCGIATYFEPQYALARSINTKSMILISAIDDTYDAYGTYEELKLFTNAVLRWNDMDAMNQLPNYMKGIYTALQNFFDELHEEMSTQERIYGVRYLEEAVSPFLWHSMGTDHLFTDSVWMTLWDH</sequence>
<proteinExistence type="predicted"/>
<dbReference type="EMBL" id="CM037159">
    <property type="protein sequence ID" value="KAH7865920.1"/>
    <property type="molecule type" value="Genomic_DNA"/>
</dbReference>
<gene>
    <name evidence="1" type="ORF">Vadar_013135</name>
</gene>
<name>A0ACB7ZJY2_9ERIC</name>
<dbReference type="Proteomes" id="UP000828048">
    <property type="component" value="Chromosome 9"/>
</dbReference>
<evidence type="ECO:0000313" key="2">
    <source>
        <dbReference type="Proteomes" id="UP000828048"/>
    </source>
</evidence>
<organism evidence="1 2">
    <name type="scientific">Vaccinium darrowii</name>
    <dbReference type="NCBI Taxonomy" id="229202"/>
    <lineage>
        <taxon>Eukaryota</taxon>
        <taxon>Viridiplantae</taxon>
        <taxon>Streptophyta</taxon>
        <taxon>Embryophyta</taxon>
        <taxon>Tracheophyta</taxon>
        <taxon>Spermatophyta</taxon>
        <taxon>Magnoliopsida</taxon>
        <taxon>eudicotyledons</taxon>
        <taxon>Gunneridae</taxon>
        <taxon>Pentapetalae</taxon>
        <taxon>asterids</taxon>
        <taxon>Ericales</taxon>
        <taxon>Ericaceae</taxon>
        <taxon>Vaccinioideae</taxon>
        <taxon>Vaccinieae</taxon>
        <taxon>Vaccinium</taxon>
    </lineage>
</organism>
<keyword evidence="2" id="KW-1185">Reference proteome</keyword>
<reference evidence="1 2" key="1">
    <citation type="journal article" date="2021" name="Hortic Res">
        <title>High-quality reference genome and annotation aids understanding of berry development for evergreen blueberry (Vaccinium darrowii).</title>
        <authorList>
            <person name="Yu J."/>
            <person name="Hulse-Kemp A.M."/>
            <person name="Babiker E."/>
            <person name="Staton M."/>
        </authorList>
    </citation>
    <scope>NUCLEOTIDE SEQUENCE [LARGE SCALE GENOMIC DNA]</scope>
    <source>
        <strain evidence="2">cv. NJ 8807/NJ 8810</strain>
        <tissue evidence="1">Young leaf</tissue>
    </source>
</reference>
<evidence type="ECO:0000313" key="1">
    <source>
        <dbReference type="EMBL" id="KAH7865920.1"/>
    </source>
</evidence>
<accession>A0ACB7ZJY2</accession>